<feature type="domain" description="DUF4350" evidence="1">
    <location>
        <begin position="45"/>
        <end position="230"/>
    </location>
</feature>
<evidence type="ECO:0000313" key="3">
    <source>
        <dbReference type="Proteomes" id="UP001363010"/>
    </source>
</evidence>
<proteinExistence type="predicted"/>
<dbReference type="RefSeq" id="WP_340365378.1">
    <property type="nucleotide sequence ID" value="NZ_JBBKZV010000013.1"/>
</dbReference>
<dbReference type="EMBL" id="JBBKZV010000013">
    <property type="protein sequence ID" value="MEJ8824344.1"/>
    <property type="molecule type" value="Genomic_DNA"/>
</dbReference>
<protein>
    <submittedName>
        <fullName evidence="2">DUF4350 domain-containing protein</fullName>
    </submittedName>
</protein>
<evidence type="ECO:0000313" key="2">
    <source>
        <dbReference type="EMBL" id="MEJ8824344.1"/>
    </source>
</evidence>
<name>A0ABU8W4B7_9BURK</name>
<dbReference type="InterPro" id="IPR025646">
    <property type="entry name" value="DUF4350"/>
</dbReference>
<dbReference type="Pfam" id="PF14258">
    <property type="entry name" value="DUF4350"/>
    <property type="match status" value="1"/>
</dbReference>
<organism evidence="2 3">
    <name type="scientific">Variovorax humicola</name>
    <dbReference type="NCBI Taxonomy" id="1769758"/>
    <lineage>
        <taxon>Bacteria</taxon>
        <taxon>Pseudomonadati</taxon>
        <taxon>Pseudomonadota</taxon>
        <taxon>Betaproteobacteria</taxon>
        <taxon>Burkholderiales</taxon>
        <taxon>Comamonadaceae</taxon>
        <taxon>Variovorax</taxon>
    </lineage>
</organism>
<keyword evidence="3" id="KW-1185">Reference proteome</keyword>
<dbReference type="Proteomes" id="UP001363010">
    <property type="component" value="Unassembled WGS sequence"/>
</dbReference>
<gene>
    <name evidence="2" type="ORF">WKW80_20275</name>
</gene>
<comment type="caution">
    <text evidence="2">The sequence shown here is derived from an EMBL/GenBank/DDBJ whole genome shotgun (WGS) entry which is preliminary data.</text>
</comment>
<evidence type="ECO:0000259" key="1">
    <source>
        <dbReference type="Pfam" id="PF14258"/>
    </source>
</evidence>
<sequence length="398" mass="43087">MKDKLVRIVVALLLVAVLAWLVSVTEWADTESRTPARGEAATNTLYATQKLLRELGATVVKRPGLDQMPPAQAQLVLMSRRWDLFPDRAKRLQDWVAQGGHLVIPDYLASHVGLKAWLPFSAKYVTPSSRPAQAPAAGGKLAGDWDCRTVTEPESVPASYSGSRSFQACVDQGGRQFTPTGKTQALWSVQGPAGLEMLRVPVGKGTVTVVGNWQVLFNSNVLRGDNPLLVASALQARAGAEFWFVVEEAREPFLRWLWRNGQVAILLGLLALALALWRAGVRFGPLIAAAGTQRRSMAEQVRGTAEFLHMHGGDALHAAQVRALDESATRHLRRHAQSAAEQRNAAIAAATGLDARALLLAMALRPRSPGALACDLELLETARRRLDANAIPHASTSH</sequence>
<reference evidence="2 3" key="1">
    <citation type="submission" date="2024-03" db="EMBL/GenBank/DDBJ databases">
        <title>Novel species of the genus Variovorax.</title>
        <authorList>
            <person name="Liu Q."/>
            <person name="Xin Y.-H."/>
        </authorList>
    </citation>
    <scope>NUCLEOTIDE SEQUENCE [LARGE SCALE GENOMIC DNA]</scope>
    <source>
        <strain evidence="2 3">KACC 18501</strain>
    </source>
</reference>
<accession>A0ABU8W4B7</accession>